<comment type="caution">
    <text evidence="3">The sequence shown here is derived from an EMBL/GenBank/DDBJ whole genome shotgun (WGS) entry which is preliminary data.</text>
</comment>
<protein>
    <recommendedName>
        <fullName evidence="2">WLM domain-containing protein</fullName>
    </recommendedName>
</protein>
<feature type="compositionally biased region" description="Polar residues" evidence="1">
    <location>
        <begin position="256"/>
        <end position="274"/>
    </location>
</feature>
<proteinExistence type="predicted"/>
<dbReference type="OrthoDB" id="447842at2759"/>
<accession>A0A8H5G767</accession>
<feature type="region of interest" description="Disordered" evidence="1">
    <location>
        <begin position="200"/>
        <end position="274"/>
    </location>
</feature>
<dbReference type="Proteomes" id="UP000559027">
    <property type="component" value="Unassembled WGS sequence"/>
</dbReference>
<evidence type="ECO:0000259" key="2">
    <source>
        <dbReference type="PROSITE" id="PS51397"/>
    </source>
</evidence>
<keyword evidence="4" id="KW-1185">Reference proteome</keyword>
<feature type="compositionally biased region" description="Polar residues" evidence="1">
    <location>
        <begin position="65"/>
        <end position="77"/>
    </location>
</feature>
<feature type="region of interest" description="Disordered" evidence="1">
    <location>
        <begin position="305"/>
        <end position="325"/>
    </location>
</feature>
<name>A0A8H5G767_9AGAR</name>
<feature type="region of interest" description="Disordered" evidence="1">
    <location>
        <begin position="44"/>
        <end position="187"/>
    </location>
</feature>
<organism evidence="3 4">
    <name type="scientific">Leucocoprinus leucothites</name>
    <dbReference type="NCBI Taxonomy" id="201217"/>
    <lineage>
        <taxon>Eukaryota</taxon>
        <taxon>Fungi</taxon>
        <taxon>Dikarya</taxon>
        <taxon>Basidiomycota</taxon>
        <taxon>Agaricomycotina</taxon>
        <taxon>Agaricomycetes</taxon>
        <taxon>Agaricomycetidae</taxon>
        <taxon>Agaricales</taxon>
        <taxon>Agaricineae</taxon>
        <taxon>Agaricaceae</taxon>
        <taxon>Leucocoprinus</taxon>
    </lineage>
</organism>
<dbReference type="EMBL" id="JAACJO010000004">
    <property type="protein sequence ID" value="KAF5359612.1"/>
    <property type="molecule type" value="Genomic_DNA"/>
</dbReference>
<feature type="compositionally biased region" description="Polar residues" evidence="1">
    <location>
        <begin position="97"/>
        <end position="108"/>
    </location>
</feature>
<feature type="compositionally biased region" description="Basic and acidic residues" evidence="1">
    <location>
        <begin position="164"/>
        <end position="187"/>
    </location>
</feature>
<gene>
    <name evidence="3" type="ORF">D9756_003387</name>
</gene>
<sequence length="354" mass="39088">MEMKSEAFTLMVFTGYWSTGTRLADSARVSGDGIESGDFPEYMCGGAQTRTRSTAQRRRRRALQPSDTGPSLHTGRQTAKRRKAGGRVTSKFAFVGSGSSLTDDAQSSKGKRARSNRAREERALAAEMRLRAFNPARGTSSSDQRLRDGDSESDSEIEFVQETDAERRQTLEDSKGINPGEDDRHLGKGLLWKDFEDEFNFSAPRPEGSRPRPESPDVIELTDESDTNGEQCDTLVRSGSTFTSSRSREGFPPIRSTASISTRGTSGKGKQTGNLGLRNIAQSEVELRKKEALGLAPVNKYRKLGEAPKANPSSHEPVKSTDGFSSRLTSKWNCLVCTLWVLFRIVNPRLMQLH</sequence>
<feature type="domain" description="WLM" evidence="2">
    <location>
        <begin position="1"/>
        <end position="131"/>
    </location>
</feature>
<reference evidence="3 4" key="1">
    <citation type="journal article" date="2020" name="ISME J.">
        <title>Uncovering the hidden diversity of litter-decomposition mechanisms in mushroom-forming fungi.</title>
        <authorList>
            <person name="Floudas D."/>
            <person name="Bentzer J."/>
            <person name="Ahren D."/>
            <person name="Johansson T."/>
            <person name="Persson P."/>
            <person name="Tunlid A."/>
        </authorList>
    </citation>
    <scope>NUCLEOTIDE SEQUENCE [LARGE SCALE GENOMIC DNA]</scope>
    <source>
        <strain evidence="3 4">CBS 146.42</strain>
    </source>
</reference>
<evidence type="ECO:0000313" key="3">
    <source>
        <dbReference type="EMBL" id="KAF5359612.1"/>
    </source>
</evidence>
<feature type="compositionally biased region" description="Basic and acidic residues" evidence="1">
    <location>
        <begin position="117"/>
        <end position="130"/>
    </location>
</feature>
<evidence type="ECO:0000313" key="4">
    <source>
        <dbReference type="Proteomes" id="UP000559027"/>
    </source>
</evidence>
<dbReference type="AlphaFoldDB" id="A0A8H5G767"/>
<dbReference type="PROSITE" id="PS51397">
    <property type="entry name" value="WLM"/>
    <property type="match status" value="1"/>
</dbReference>
<dbReference type="InterPro" id="IPR013536">
    <property type="entry name" value="WLM_dom"/>
</dbReference>
<feature type="compositionally biased region" description="Acidic residues" evidence="1">
    <location>
        <begin position="151"/>
        <end position="163"/>
    </location>
</feature>
<evidence type="ECO:0000256" key="1">
    <source>
        <dbReference type="SAM" id="MobiDB-lite"/>
    </source>
</evidence>